<dbReference type="Gene3D" id="3.90.550.10">
    <property type="entry name" value="Spore Coat Polysaccharide Biosynthesis Protein SpsA, Chain A"/>
    <property type="match status" value="1"/>
</dbReference>
<evidence type="ECO:0000313" key="6">
    <source>
        <dbReference type="EMBL" id="GGL72795.1"/>
    </source>
</evidence>
<comment type="pathway">
    <text evidence="1">Cell wall biogenesis; cell wall polysaccharide biosynthesis.</text>
</comment>
<protein>
    <submittedName>
        <fullName evidence="6">Glycosyl transferase</fullName>
    </submittedName>
</protein>
<comment type="similarity">
    <text evidence="2">Belongs to the glycosyltransferase 2 family.</text>
</comment>
<gene>
    <name evidence="6" type="ORF">GCM10011589_31340</name>
</gene>
<keyword evidence="4 6" id="KW-0808">Transferase</keyword>
<reference evidence="7" key="1">
    <citation type="journal article" date="2019" name="Int. J. Syst. Evol. Microbiol.">
        <title>The Global Catalogue of Microorganisms (GCM) 10K type strain sequencing project: providing services to taxonomists for standard genome sequencing and annotation.</title>
        <authorList>
            <consortium name="The Broad Institute Genomics Platform"/>
            <consortium name="The Broad Institute Genome Sequencing Center for Infectious Disease"/>
            <person name="Wu L."/>
            <person name="Ma J."/>
        </authorList>
    </citation>
    <scope>NUCLEOTIDE SEQUENCE [LARGE SCALE GENOMIC DNA]</scope>
    <source>
        <strain evidence="7">CGMCC 4.5581</strain>
    </source>
</reference>
<dbReference type="GO" id="GO:0016740">
    <property type="term" value="F:transferase activity"/>
    <property type="evidence" value="ECO:0007669"/>
    <property type="project" value="UniProtKB-KW"/>
</dbReference>
<evidence type="ECO:0000256" key="2">
    <source>
        <dbReference type="ARBA" id="ARBA00006739"/>
    </source>
</evidence>
<dbReference type="Pfam" id="PF00535">
    <property type="entry name" value="Glycos_transf_2"/>
    <property type="match status" value="1"/>
</dbReference>
<keyword evidence="3" id="KW-0328">Glycosyltransferase</keyword>
<organism evidence="6 7">
    <name type="scientific">Modestobacter marinus</name>
    <dbReference type="NCBI Taxonomy" id="477641"/>
    <lineage>
        <taxon>Bacteria</taxon>
        <taxon>Bacillati</taxon>
        <taxon>Actinomycetota</taxon>
        <taxon>Actinomycetes</taxon>
        <taxon>Geodermatophilales</taxon>
        <taxon>Geodermatophilaceae</taxon>
        <taxon>Modestobacter</taxon>
    </lineage>
</organism>
<dbReference type="Proteomes" id="UP000648663">
    <property type="component" value="Unassembled WGS sequence"/>
</dbReference>
<name>A0ABQ2G2Y0_9ACTN</name>
<keyword evidence="7" id="KW-1185">Reference proteome</keyword>
<evidence type="ECO:0000259" key="5">
    <source>
        <dbReference type="Pfam" id="PF00535"/>
    </source>
</evidence>
<proteinExistence type="inferred from homology"/>
<dbReference type="PANTHER" id="PTHR43179">
    <property type="entry name" value="RHAMNOSYLTRANSFERASE WBBL"/>
    <property type="match status" value="1"/>
</dbReference>
<dbReference type="InterPro" id="IPR001173">
    <property type="entry name" value="Glyco_trans_2-like"/>
</dbReference>
<dbReference type="PANTHER" id="PTHR43179:SF12">
    <property type="entry name" value="GALACTOFURANOSYLTRANSFERASE GLFT2"/>
    <property type="match status" value="1"/>
</dbReference>
<accession>A0ABQ2G2Y0</accession>
<evidence type="ECO:0000313" key="7">
    <source>
        <dbReference type="Proteomes" id="UP000648663"/>
    </source>
</evidence>
<comment type="caution">
    <text evidence="6">The sequence shown here is derived from an EMBL/GenBank/DDBJ whole genome shotgun (WGS) entry which is preliminary data.</text>
</comment>
<sequence>MADRVPDSERPVVGVVVLTQGRRPADLTRALASLSWQQEVETDVLVVGNGWQPTGLPTWTRGLTLRENVGIPAGRNAGVPQVAGDLLLFLDDDATLPDPHFLAAAARRFAADDRLGVLQPRVDVLGGGVAPRRWTPRLRAADRHRSSPAFSVWEGALVVRRSAFESAGGWPAPFFYAHEGIELAWRVWDAGFSVWYAGDLAAEHPLTSQTRHVDYLRLNARNRVWLARRNLPWVCGIPYVLSWTALQVVRSARNPAALSSWSRGWLEGWRVPAGPRRPLRWATVRRMTRHGRPPVL</sequence>
<dbReference type="SUPFAM" id="SSF53448">
    <property type="entry name" value="Nucleotide-diphospho-sugar transferases"/>
    <property type="match status" value="1"/>
</dbReference>
<evidence type="ECO:0000256" key="1">
    <source>
        <dbReference type="ARBA" id="ARBA00004776"/>
    </source>
</evidence>
<evidence type="ECO:0000256" key="4">
    <source>
        <dbReference type="ARBA" id="ARBA00022679"/>
    </source>
</evidence>
<evidence type="ECO:0000256" key="3">
    <source>
        <dbReference type="ARBA" id="ARBA00022676"/>
    </source>
</evidence>
<feature type="domain" description="Glycosyltransferase 2-like" evidence="5">
    <location>
        <begin position="63"/>
        <end position="165"/>
    </location>
</feature>
<dbReference type="EMBL" id="BMMI01000005">
    <property type="protein sequence ID" value="GGL72795.1"/>
    <property type="molecule type" value="Genomic_DNA"/>
</dbReference>
<dbReference type="InterPro" id="IPR029044">
    <property type="entry name" value="Nucleotide-diphossugar_trans"/>
</dbReference>